<gene>
    <name evidence="1" type="ORF">SAMN05216362_11449</name>
</gene>
<dbReference type="STRING" id="571933.SAMN05216362_11449"/>
<evidence type="ECO:0000313" key="1">
    <source>
        <dbReference type="EMBL" id="SEQ46086.1"/>
    </source>
</evidence>
<accession>A0A1H9G7I1</accession>
<dbReference type="PROSITE" id="PS51257">
    <property type="entry name" value="PROKAR_LIPOPROTEIN"/>
    <property type="match status" value="1"/>
</dbReference>
<name>A0A1H9G7I1_9BACI</name>
<dbReference type="Gene3D" id="3.10.570.10">
    <property type="entry name" value="sex pheromone staph- cam373 precursor domain"/>
    <property type="match status" value="1"/>
</dbReference>
<dbReference type="CDD" id="cd13441">
    <property type="entry name" value="CamS_repeat_1"/>
    <property type="match status" value="1"/>
</dbReference>
<dbReference type="Pfam" id="PF07537">
    <property type="entry name" value="CamS"/>
    <property type="match status" value="1"/>
</dbReference>
<sequence length="370" mass="42521">MKKLAILLSIVLIIAGCTPQYDSEEEVVQDDPEETEDEQRQIIPNRISDNDYQTIVPYKPNVARGTITDQVSNSYDVDELELGLIRHAKGTFSPDDYLFQEGQYLDEGMILEWIDDLNPPDKNSDDREYHEENPRIFSHVLEHNYLVRSDDNRVELGGIAIGIALKSEYNFKTEVGGPTFSTDISQKEMLEEGKEIADSLLSRIREVEELQDVPVMIALYRQNSNNAIVPGHFVAKAEVEPLAQNVDGWTNINENHVLFPSNEAETDYYDQYEIMNEFTQEVQDFFPNYTGVIGRGFYSNNELRKMSINIPIEFYGQQEVVAFSQHLYSLVMEYFPNTYDVEVTVESPNKQEALIFRNAGQEEPSVHIYE</sequence>
<dbReference type="InterPro" id="IPR011426">
    <property type="entry name" value="CamS"/>
</dbReference>
<organism evidence="1 2">
    <name type="scientific">Piscibacillus halophilus</name>
    <dbReference type="NCBI Taxonomy" id="571933"/>
    <lineage>
        <taxon>Bacteria</taxon>
        <taxon>Bacillati</taxon>
        <taxon>Bacillota</taxon>
        <taxon>Bacilli</taxon>
        <taxon>Bacillales</taxon>
        <taxon>Bacillaceae</taxon>
        <taxon>Piscibacillus</taxon>
    </lineage>
</organism>
<dbReference type="PIRSF" id="PIRSF012509">
    <property type="entry name" value="CamS"/>
    <property type="match status" value="1"/>
</dbReference>
<proteinExistence type="predicted"/>
<dbReference type="OrthoDB" id="9795361at2"/>
<protein>
    <submittedName>
        <fullName evidence="1">Protein involved in sex pheromone biosynthesis</fullName>
    </submittedName>
</protein>
<keyword evidence="2" id="KW-1185">Reference proteome</keyword>
<dbReference type="AlphaFoldDB" id="A0A1H9G7I1"/>
<dbReference type="CDD" id="cd13440">
    <property type="entry name" value="CamS_repeat_2"/>
    <property type="match status" value="1"/>
</dbReference>
<dbReference type="RefSeq" id="WP_091773535.1">
    <property type="nucleotide sequence ID" value="NZ_CAESCL010000015.1"/>
</dbReference>
<reference evidence="1 2" key="1">
    <citation type="submission" date="2016-10" db="EMBL/GenBank/DDBJ databases">
        <authorList>
            <person name="de Groot N.N."/>
        </authorList>
    </citation>
    <scope>NUCLEOTIDE SEQUENCE [LARGE SCALE GENOMIC DNA]</scope>
    <source>
        <strain evidence="1 2">DSM 21633</strain>
    </source>
</reference>
<evidence type="ECO:0000313" key="2">
    <source>
        <dbReference type="Proteomes" id="UP000199427"/>
    </source>
</evidence>
<dbReference type="EMBL" id="FOES01000014">
    <property type="protein sequence ID" value="SEQ46086.1"/>
    <property type="molecule type" value="Genomic_DNA"/>
</dbReference>
<dbReference type="Proteomes" id="UP000199427">
    <property type="component" value="Unassembled WGS sequence"/>
</dbReference>